<keyword evidence="2" id="KW-1133">Transmembrane helix</keyword>
<proteinExistence type="predicted"/>
<keyword evidence="2" id="KW-0812">Transmembrane</keyword>
<dbReference type="AlphaFoldDB" id="A0A8J2KZ02"/>
<reference evidence="3" key="1">
    <citation type="submission" date="2021-06" db="EMBL/GenBank/DDBJ databases">
        <authorList>
            <person name="Hodson N. C."/>
            <person name="Mongue J. A."/>
            <person name="Jaron S. K."/>
        </authorList>
    </citation>
    <scope>NUCLEOTIDE SEQUENCE</scope>
</reference>
<keyword evidence="4" id="KW-1185">Reference proteome</keyword>
<feature type="non-terminal residue" evidence="3">
    <location>
        <position position="1"/>
    </location>
</feature>
<evidence type="ECO:0000313" key="3">
    <source>
        <dbReference type="EMBL" id="CAG7823418.1"/>
    </source>
</evidence>
<dbReference type="EMBL" id="CAJVCH010529432">
    <property type="protein sequence ID" value="CAG7823418.1"/>
    <property type="molecule type" value="Genomic_DNA"/>
</dbReference>
<feature type="transmembrane region" description="Helical" evidence="2">
    <location>
        <begin position="26"/>
        <end position="45"/>
    </location>
</feature>
<keyword evidence="2" id="KW-0472">Membrane</keyword>
<gene>
    <name evidence="3" type="ORF">AFUS01_LOCUS33636</name>
</gene>
<feature type="non-terminal residue" evidence="3">
    <location>
        <position position="138"/>
    </location>
</feature>
<evidence type="ECO:0000313" key="4">
    <source>
        <dbReference type="Proteomes" id="UP000708208"/>
    </source>
</evidence>
<comment type="caution">
    <text evidence="3">The sequence shown here is derived from an EMBL/GenBank/DDBJ whole genome shotgun (WGS) entry which is preliminary data.</text>
</comment>
<name>A0A8J2KZ02_9HEXA</name>
<sequence length="138" mass="15615">IGLQIIRLTCEVRLDIEGFVEYFLDLYTPVLELVTYGLALAAVVFCKNAGIRSSSVLFVFWLLKMLCETVSFRSAVRNYSSDGADAIGYVYTIISYPFIVGQFLLNCWSDTTNDEDCDPKRREDRTCPQKASSSLNRL</sequence>
<feature type="compositionally biased region" description="Basic and acidic residues" evidence="1">
    <location>
        <begin position="118"/>
        <end position="127"/>
    </location>
</feature>
<evidence type="ECO:0000256" key="1">
    <source>
        <dbReference type="SAM" id="MobiDB-lite"/>
    </source>
</evidence>
<feature type="region of interest" description="Disordered" evidence="1">
    <location>
        <begin position="118"/>
        <end position="138"/>
    </location>
</feature>
<dbReference type="Proteomes" id="UP000708208">
    <property type="component" value="Unassembled WGS sequence"/>
</dbReference>
<feature type="transmembrane region" description="Helical" evidence="2">
    <location>
        <begin position="57"/>
        <end position="76"/>
    </location>
</feature>
<evidence type="ECO:0000256" key="2">
    <source>
        <dbReference type="SAM" id="Phobius"/>
    </source>
</evidence>
<organism evidence="3 4">
    <name type="scientific">Allacma fusca</name>
    <dbReference type="NCBI Taxonomy" id="39272"/>
    <lineage>
        <taxon>Eukaryota</taxon>
        <taxon>Metazoa</taxon>
        <taxon>Ecdysozoa</taxon>
        <taxon>Arthropoda</taxon>
        <taxon>Hexapoda</taxon>
        <taxon>Collembola</taxon>
        <taxon>Symphypleona</taxon>
        <taxon>Sminthuridae</taxon>
        <taxon>Allacma</taxon>
    </lineage>
</organism>
<dbReference type="OrthoDB" id="6500128at2759"/>
<protein>
    <submittedName>
        <fullName evidence="3">Uncharacterized protein</fullName>
    </submittedName>
</protein>
<feature type="compositionally biased region" description="Polar residues" evidence="1">
    <location>
        <begin position="129"/>
        <end position="138"/>
    </location>
</feature>
<accession>A0A8J2KZ02</accession>
<feature type="transmembrane region" description="Helical" evidence="2">
    <location>
        <begin position="88"/>
        <end position="105"/>
    </location>
</feature>